<evidence type="ECO:0000259" key="3">
    <source>
        <dbReference type="Pfam" id="PF14303"/>
    </source>
</evidence>
<organism evidence="4">
    <name type="scientific">Davidia involucrata</name>
    <name type="common">Dove tree</name>
    <dbReference type="NCBI Taxonomy" id="16924"/>
    <lineage>
        <taxon>Eukaryota</taxon>
        <taxon>Viridiplantae</taxon>
        <taxon>Streptophyta</taxon>
        <taxon>Embryophyta</taxon>
        <taxon>Tracheophyta</taxon>
        <taxon>Spermatophyta</taxon>
        <taxon>Magnoliopsida</taxon>
        <taxon>eudicotyledons</taxon>
        <taxon>Gunneridae</taxon>
        <taxon>Pentapetalae</taxon>
        <taxon>asterids</taxon>
        <taxon>Cornales</taxon>
        <taxon>Nyssaceae</taxon>
        <taxon>Davidia</taxon>
    </lineage>
</organism>
<evidence type="ECO:0000256" key="2">
    <source>
        <dbReference type="SAM" id="MobiDB-lite"/>
    </source>
</evidence>
<feature type="compositionally biased region" description="Basic residues" evidence="2">
    <location>
        <begin position="200"/>
        <end position="213"/>
    </location>
</feature>
<sequence length="301" mass="34852">MDFPIDSYTNLLLSDHDDVYEVSPAPSRKTTRTKNFSPQEDVIIVSVWLNTSKDPITGSEQSSGTFWKRIFEYFVENGNFGVERSLSSVKSRWTDINAKCAKFVGFHTQIELSRPSGHTDHDKIEAAKKMYSTITKKQFMFEHCWNILKHERKWTDTLSNKRVKHFEFSSPGESSPATPNLGDDSEEPSSNPSPNLNRPLGRKAAKKQAKDKKKQYDAEDAINLQHWEEKIELDKQKAARYERRLAQQEIIIAQHQAQLELQQEQLELQIMQTDTTNMDPVSADYWNNRKREVLAKRGFNL</sequence>
<feature type="region of interest" description="Disordered" evidence="2">
    <location>
        <begin position="167"/>
        <end position="217"/>
    </location>
</feature>
<dbReference type="InterPro" id="IPR029466">
    <property type="entry name" value="NAM-associated_C"/>
</dbReference>
<name>A0A5B7BS19_DAVIN</name>
<dbReference type="Pfam" id="PF14303">
    <property type="entry name" value="NAM-associated"/>
    <property type="match status" value="1"/>
</dbReference>
<feature type="domain" description="No apical meristem-associated C-terminal" evidence="3">
    <location>
        <begin position="137"/>
        <end position="292"/>
    </location>
</feature>
<proteinExistence type="predicted"/>
<dbReference type="PANTHER" id="PTHR45125">
    <property type="entry name" value="F21J9.4-RELATED"/>
    <property type="match status" value="1"/>
</dbReference>
<keyword evidence="1" id="KW-0175">Coiled coil</keyword>
<dbReference type="AlphaFoldDB" id="A0A5B7BS19"/>
<dbReference type="EMBL" id="GHES01041083">
    <property type="protein sequence ID" value="MPA71642.1"/>
    <property type="molecule type" value="Transcribed_RNA"/>
</dbReference>
<accession>A0A5B7BS19</accession>
<protein>
    <recommendedName>
        <fullName evidence="3">No apical meristem-associated C-terminal domain-containing protein</fullName>
    </recommendedName>
</protein>
<evidence type="ECO:0000256" key="1">
    <source>
        <dbReference type="SAM" id="Coils"/>
    </source>
</evidence>
<reference evidence="4" key="1">
    <citation type="submission" date="2019-08" db="EMBL/GenBank/DDBJ databases">
        <title>Reference gene set and small RNA set construction with multiple tissues from Davidia involucrata Baill.</title>
        <authorList>
            <person name="Yang H."/>
            <person name="Zhou C."/>
            <person name="Li G."/>
            <person name="Wang J."/>
            <person name="Gao P."/>
            <person name="Wang M."/>
            <person name="Wang R."/>
            <person name="Zhao Y."/>
        </authorList>
    </citation>
    <scope>NUCLEOTIDE SEQUENCE</scope>
    <source>
        <tissue evidence="4">Mixed with DoveR01_LX</tissue>
    </source>
</reference>
<feature type="compositionally biased region" description="Low complexity" evidence="2">
    <location>
        <begin position="188"/>
        <end position="199"/>
    </location>
</feature>
<feature type="coiled-coil region" evidence="1">
    <location>
        <begin position="224"/>
        <end position="272"/>
    </location>
</feature>
<gene>
    <name evidence="4" type="ORF">Din_041083</name>
</gene>
<evidence type="ECO:0000313" key="4">
    <source>
        <dbReference type="EMBL" id="MPA71642.1"/>
    </source>
</evidence>
<dbReference type="PANTHER" id="PTHR45125:SF3">
    <property type="entry name" value="NO-APICAL-MERISTEM-ASSOCIATED CARBOXY-TERMINAL DOMAIN PROTEIN"/>
    <property type="match status" value="1"/>
</dbReference>